<evidence type="ECO:0000313" key="4">
    <source>
        <dbReference type="EMBL" id="PIL29191.1"/>
    </source>
</evidence>
<organism evidence="4 5">
    <name type="scientific">Ganoderma sinense ZZ0214-1</name>
    <dbReference type="NCBI Taxonomy" id="1077348"/>
    <lineage>
        <taxon>Eukaryota</taxon>
        <taxon>Fungi</taxon>
        <taxon>Dikarya</taxon>
        <taxon>Basidiomycota</taxon>
        <taxon>Agaricomycotina</taxon>
        <taxon>Agaricomycetes</taxon>
        <taxon>Polyporales</taxon>
        <taxon>Polyporaceae</taxon>
        <taxon>Ganoderma</taxon>
    </lineage>
</organism>
<dbReference type="AlphaFoldDB" id="A0A2G8S602"/>
<reference evidence="4 5" key="1">
    <citation type="journal article" date="2015" name="Sci. Rep.">
        <title>Chromosome-level genome map provides insights into diverse defense mechanisms in the medicinal fungus Ganoderma sinense.</title>
        <authorList>
            <person name="Zhu Y."/>
            <person name="Xu J."/>
            <person name="Sun C."/>
            <person name="Zhou S."/>
            <person name="Xu H."/>
            <person name="Nelson D.R."/>
            <person name="Qian J."/>
            <person name="Song J."/>
            <person name="Luo H."/>
            <person name="Xiang L."/>
            <person name="Li Y."/>
            <person name="Xu Z."/>
            <person name="Ji A."/>
            <person name="Wang L."/>
            <person name="Lu S."/>
            <person name="Hayward A."/>
            <person name="Sun W."/>
            <person name="Li X."/>
            <person name="Schwartz D.C."/>
            <person name="Wang Y."/>
            <person name="Chen S."/>
        </authorList>
    </citation>
    <scope>NUCLEOTIDE SEQUENCE [LARGE SCALE GENOMIC DNA]</scope>
    <source>
        <strain evidence="4 5">ZZ0214-1</strain>
    </source>
</reference>
<accession>A0A2G8S602</accession>
<dbReference type="InterPro" id="IPR045340">
    <property type="entry name" value="DUF6533"/>
</dbReference>
<keyword evidence="5" id="KW-1185">Reference proteome</keyword>
<feature type="transmembrane region" description="Helical" evidence="2">
    <location>
        <begin position="298"/>
        <end position="316"/>
    </location>
</feature>
<feature type="transmembrane region" description="Helical" evidence="2">
    <location>
        <begin position="158"/>
        <end position="179"/>
    </location>
</feature>
<keyword evidence="2" id="KW-0812">Transmembrane</keyword>
<protein>
    <recommendedName>
        <fullName evidence="3">DUF6533 domain-containing protein</fullName>
    </recommendedName>
</protein>
<dbReference type="Pfam" id="PF20151">
    <property type="entry name" value="DUF6533"/>
    <property type="match status" value="1"/>
</dbReference>
<name>A0A2G8S602_9APHY</name>
<dbReference type="Proteomes" id="UP000230002">
    <property type="component" value="Unassembled WGS sequence"/>
</dbReference>
<evidence type="ECO:0000313" key="5">
    <source>
        <dbReference type="Proteomes" id="UP000230002"/>
    </source>
</evidence>
<feature type="transmembrane region" description="Helical" evidence="2">
    <location>
        <begin position="72"/>
        <end position="91"/>
    </location>
</feature>
<evidence type="ECO:0000256" key="1">
    <source>
        <dbReference type="SAM" id="MobiDB-lite"/>
    </source>
</evidence>
<feature type="transmembrane region" description="Helical" evidence="2">
    <location>
        <begin position="210"/>
        <end position="228"/>
    </location>
</feature>
<dbReference type="EMBL" id="AYKW01000023">
    <property type="protein sequence ID" value="PIL29191.1"/>
    <property type="molecule type" value="Genomic_DNA"/>
</dbReference>
<feature type="domain" description="DUF6533" evidence="3">
    <location>
        <begin position="39"/>
        <end position="82"/>
    </location>
</feature>
<comment type="caution">
    <text evidence="4">The sequence shown here is derived from an EMBL/GenBank/DDBJ whole genome shotgun (WGS) entry which is preliminary data.</text>
</comment>
<feature type="region of interest" description="Disordered" evidence="1">
    <location>
        <begin position="345"/>
        <end position="365"/>
    </location>
</feature>
<proteinExistence type="predicted"/>
<evidence type="ECO:0000256" key="2">
    <source>
        <dbReference type="SAM" id="Phobius"/>
    </source>
</evidence>
<keyword evidence="2" id="KW-1133">Transmembrane helix</keyword>
<feature type="compositionally biased region" description="Polar residues" evidence="1">
    <location>
        <begin position="349"/>
        <end position="358"/>
    </location>
</feature>
<feature type="transmembrane region" description="Helical" evidence="2">
    <location>
        <begin position="261"/>
        <end position="286"/>
    </location>
</feature>
<keyword evidence="2" id="KW-0472">Membrane</keyword>
<sequence>MSLSSFLPLISLLPPGVSISEGLELFFQVVQDTFTTNLVAAAAVTWIGYDICLTFAKEVELVWRARWTLPKVLYIAIRYYGLAAALFYLVGEMHHYILRPSAEPQTGSEYEHDSSVRRESCRGWAYYVAFGAGTVIVLVSEGMFLLRIWIAYGKSRMILAFVTLCYIAEITASVTVGIIEGRTVSVLPRPPGFPLPGCFTFATVSLKHTLPAWIVICATSTSYLVLMMHKFITSHAFKAELRKARRDPLTKWFQLRKLSPIVYLLIRDGVLYFAMMFCAGTLNMAITARFSHREIQSMGVPLIIAVSCVSASRLALNLRGVIGEQREHFPTTMRFELGDIAKAGVSPARSDTSSTSRPSAAALDV</sequence>
<feature type="transmembrane region" description="Helical" evidence="2">
    <location>
        <begin position="34"/>
        <end position="52"/>
    </location>
</feature>
<feature type="transmembrane region" description="Helical" evidence="2">
    <location>
        <begin position="124"/>
        <end position="146"/>
    </location>
</feature>
<gene>
    <name evidence="4" type="ORF">GSI_09240</name>
</gene>
<evidence type="ECO:0000259" key="3">
    <source>
        <dbReference type="Pfam" id="PF20151"/>
    </source>
</evidence>
<dbReference type="OrthoDB" id="2638860at2759"/>